<gene>
    <name evidence="1" type="ORF">ENF18_00725</name>
</gene>
<organism evidence="1">
    <name type="scientific">candidate division WOR-3 bacterium</name>
    <dbReference type="NCBI Taxonomy" id="2052148"/>
    <lineage>
        <taxon>Bacteria</taxon>
        <taxon>Bacteria division WOR-3</taxon>
    </lineage>
</organism>
<dbReference type="Proteomes" id="UP000885847">
    <property type="component" value="Unassembled WGS sequence"/>
</dbReference>
<dbReference type="EMBL" id="DQWE01000031">
    <property type="protein sequence ID" value="HDI82299.1"/>
    <property type="molecule type" value="Genomic_DNA"/>
</dbReference>
<dbReference type="AlphaFoldDB" id="A0A7C0ZCA1"/>
<sequence length="79" mass="9145">MPEYICSECGKRYPIESFLYLCPECSKKQKENEPHHGVLLVSPDQEQFERFRKVGDPLSLLPVEREHLPDIPVGNTSLF</sequence>
<protein>
    <recommendedName>
        <fullName evidence="2">Threonine synthase</fullName>
    </recommendedName>
</protein>
<name>A0A7C0ZCA1_UNCW3</name>
<proteinExistence type="predicted"/>
<comment type="caution">
    <text evidence="1">The sequence shown here is derived from an EMBL/GenBank/DDBJ whole genome shotgun (WGS) entry which is preliminary data.</text>
</comment>
<evidence type="ECO:0008006" key="2">
    <source>
        <dbReference type="Google" id="ProtNLM"/>
    </source>
</evidence>
<feature type="non-terminal residue" evidence="1">
    <location>
        <position position="79"/>
    </location>
</feature>
<accession>A0A7C0ZCA1</accession>
<evidence type="ECO:0000313" key="1">
    <source>
        <dbReference type="EMBL" id="HDI82299.1"/>
    </source>
</evidence>
<reference evidence="1" key="1">
    <citation type="journal article" date="2020" name="mSystems">
        <title>Genome- and Community-Level Interaction Insights into Carbon Utilization and Element Cycling Functions of Hydrothermarchaeota in Hydrothermal Sediment.</title>
        <authorList>
            <person name="Zhou Z."/>
            <person name="Liu Y."/>
            <person name="Xu W."/>
            <person name="Pan J."/>
            <person name="Luo Z.H."/>
            <person name="Li M."/>
        </authorList>
    </citation>
    <scope>NUCLEOTIDE SEQUENCE [LARGE SCALE GENOMIC DNA]</scope>
    <source>
        <strain evidence="1">HyVt-102</strain>
    </source>
</reference>